<evidence type="ECO:0000256" key="6">
    <source>
        <dbReference type="ARBA" id="ARBA00022989"/>
    </source>
</evidence>
<evidence type="ECO:0000256" key="2">
    <source>
        <dbReference type="ARBA" id="ARBA00010617"/>
    </source>
</evidence>
<dbReference type="InterPro" id="IPR001128">
    <property type="entry name" value="Cyt_P450"/>
</dbReference>
<keyword evidence="3" id="KW-0349">Heme</keyword>
<dbReference type="InterPro" id="IPR050665">
    <property type="entry name" value="Cytochrome_P450_Monooxygen"/>
</dbReference>
<comment type="similarity">
    <text evidence="2">Belongs to the cytochrome P450 family.</text>
</comment>
<reference evidence="13" key="1">
    <citation type="submission" date="2016-06" db="EMBL/GenBank/DDBJ databases">
        <title>Parallel loss of symbiosis genes in relatives of nitrogen-fixing non-legume Parasponia.</title>
        <authorList>
            <person name="Van Velzen R."/>
            <person name="Holmer R."/>
            <person name="Bu F."/>
            <person name="Rutten L."/>
            <person name="Van Zeijl A."/>
            <person name="Liu W."/>
            <person name="Santuari L."/>
            <person name="Cao Q."/>
            <person name="Sharma T."/>
            <person name="Shen D."/>
            <person name="Roswanjaya Y."/>
            <person name="Wardhani T."/>
            <person name="Kalhor M.S."/>
            <person name="Jansen J."/>
            <person name="Van den Hoogen J."/>
            <person name="Gungor B."/>
            <person name="Hartog M."/>
            <person name="Hontelez J."/>
            <person name="Verver J."/>
            <person name="Yang W.-C."/>
            <person name="Schijlen E."/>
            <person name="Repin R."/>
            <person name="Schilthuizen M."/>
            <person name="Schranz E."/>
            <person name="Heidstra R."/>
            <person name="Miyata K."/>
            <person name="Fedorova E."/>
            <person name="Kohlen W."/>
            <person name="Bisseling T."/>
            <person name="Smit S."/>
            <person name="Geurts R."/>
        </authorList>
    </citation>
    <scope>NUCLEOTIDE SEQUENCE [LARGE SCALE GENOMIC DNA]</scope>
    <source>
        <strain evidence="13">cv. WU1-14</strain>
    </source>
</reference>
<evidence type="ECO:0000256" key="4">
    <source>
        <dbReference type="ARBA" id="ARBA00022692"/>
    </source>
</evidence>
<evidence type="ECO:0000256" key="1">
    <source>
        <dbReference type="ARBA" id="ARBA00004167"/>
    </source>
</evidence>
<keyword evidence="13" id="KW-1185">Reference proteome</keyword>
<keyword evidence="9" id="KW-0503">Monooxygenase</keyword>
<keyword evidence="6 11" id="KW-1133">Transmembrane helix</keyword>
<name>A0A2P5A9P5_PARAD</name>
<evidence type="ECO:0000256" key="11">
    <source>
        <dbReference type="SAM" id="Phobius"/>
    </source>
</evidence>
<proteinExistence type="inferred from homology"/>
<dbReference type="PANTHER" id="PTHR24282:SF148">
    <property type="entry name" value="CYTOCHROME P450 72A15-LIKE"/>
    <property type="match status" value="1"/>
</dbReference>
<evidence type="ECO:0000256" key="3">
    <source>
        <dbReference type="ARBA" id="ARBA00022617"/>
    </source>
</evidence>
<dbReference type="SUPFAM" id="SSF48264">
    <property type="entry name" value="Cytochrome P450"/>
    <property type="match status" value="1"/>
</dbReference>
<keyword evidence="7" id="KW-0560">Oxidoreductase</keyword>
<evidence type="ECO:0000256" key="8">
    <source>
        <dbReference type="ARBA" id="ARBA00023004"/>
    </source>
</evidence>
<organism evidence="12 13">
    <name type="scientific">Parasponia andersonii</name>
    <name type="common">Sponia andersonii</name>
    <dbReference type="NCBI Taxonomy" id="3476"/>
    <lineage>
        <taxon>Eukaryota</taxon>
        <taxon>Viridiplantae</taxon>
        <taxon>Streptophyta</taxon>
        <taxon>Embryophyta</taxon>
        <taxon>Tracheophyta</taxon>
        <taxon>Spermatophyta</taxon>
        <taxon>Magnoliopsida</taxon>
        <taxon>eudicotyledons</taxon>
        <taxon>Gunneridae</taxon>
        <taxon>Pentapetalae</taxon>
        <taxon>rosids</taxon>
        <taxon>fabids</taxon>
        <taxon>Rosales</taxon>
        <taxon>Cannabaceae</taxon>
        <taxon>Parasponia</taxon>
    </lineage>
</organism>
<dbReference type="OrthoDB" id="1470350at2759"/>
<keyword evidence="5" id="KW-0479">Metal-binding</keyword>
<comment type="subcellular location">
    <subcellularLocation>
        <location evidence="1">Membrane</location>
        <topology evidence="1">Single-pass membrane protein</topology>
    </subcellularLocation>
</comment>
<sequence length="288" mass="33683">MKNLFETIVYTSVPLLIQYFVFRVIYNIFLKPIYLEKRLRQQGIKGTHYKFNTRGDIEEVRRSTMEAWSKPMSLNHHIAPRVSLFFNNMFPKYGKVCTSWSERRPKLIIGESELIRIILAGKKGHFVKPPLNPLVNILQLGLSTLEGQQWAMLRRLMTPAFHVDKLKGMLPSFLTSCTNLIDRWKKLTSLQGSTEIDVTPEFYILTGDAIARTVFGSSYEEGSKIFELQKEQITLVLEAYNSFYYPGLRFIPTKKNRRRYKLDNEIKEILRDLTQGNSRACKIKKRIY</sequence>
<dbReference type="GO" id="GO:0005506">
    <property type="term" value="F:iron ion binding"/>
    <property type="evidence" value="ECO:0007669"/>
    <property type="project" value="InterPro"/>
</dbReference>
<dbReference type="PANTHER" id="PTHR24282">
    <property type="entry name" value="CYTOCHROME P450 FAMILY MEMBER"/>
    <property type="match status" value="1"/>
</dbReference>
<dbReference type="AlphaFoldDB" id="A0A2P5A9P5"/>
<dbReference type="EMBL" id="JXTB01000743">
    <property type="protein sequence ID" value="PON33253.1"/>
    <property type="molecule type" value="Genomic_DNA"/>
</dbReference>
<evidence type="ECO:0000313" key="12">
    <source>
        <dbReference type="EMBL" id="PON33253.1"/>
    </source>
</evidence>
<dbReference type="Pfam" id="PF00067">
    <property type="entry name" value="p450"/>
    <property type="match status" value="1"/>
</dbReference>
<dbReference type="InterPro" id="IPR036396">
    <property type="entry name" value="Cyt_P450_sf"/>
</dbReference>
<dbReference type="GO" id="GO:0016705">
    <property type="term" value="F:oxidoreductase activity, acting on paired donors, with incorporation or reduction of molecular oxygen"/>
    <property type="evidence" value="ECO:0007669"/>
    <property type="project" value="InterPro"/>
</dbReference>
<evidence type="ECO:0000256" key="9">
    <source>
        <dbReference type="ARBA" id="ARBA00023033"/>
    </source>
</evidence>
<dbReference type="STRING" id="3476.A0A2P5A9P5"/>
<dbReference type="Proteomes" id="UP000237105">
    <property type="component" value="Unassembled WGS sequence"/>
</dbReference>
<keyword evidence="8" id="KW-0408">Iron</keyword>
<keyword evidence="4 11" id="KW-0812">Transmembrane</keyword>
<comment type="caution">
    <text evidence="12">The sequence shown here is derived from an EMBL/GenBank/DDBJ whole genome shotgun (WGS) entry which is preliminary data.</text>
</comment>
<feature type="transmembrane region" description="Helical" evidence="11">
    <location>
        <begin position="12"/>
        <end position="30"/>
    </location>
</feature>
<dbReference type="GO" id="GO:0020037">
    <property type="term" value="F:heme binding"/>
    <property type="evidence" value="ECO:0007669"/>
    <property type="project" value="InterPro"/>
</dbReference>
<dbReference type="Gene3D" id="1.10.630.10">
    <property type="entry name" value="Cytochrome P450"/>
    <property type="match status" value="1"/>
</dbReference>
<evidence type="ECO:0000256" key="5">
    <source>
        <dbReference type="ARBA" id="ARBA00022723"/>
    </source>
</evidence>
<evidence type="ECO:0000256" key="10">
    <source>
        <dbReference type="ARBA" id="ARBA00023136"/>
    </source>
</evidence>
<protein>
    <submittedName>
        <fullName evidence="12">Cytochrome P</fullName>
    </submittedName>
</protein>
<dbReference type="GO" id="GO:0004497">
    <property type="term" value="F:monooxygenase activity"/>
    <property type="evidence" value="ECO:0007669"/>
    <property type="project" value="UniProtKB-KW"/>
</dbReference>
<evidence type="ECO:0000313" key="13">
    <source>
        <dbReference type="Proteomes" id="UP000237105"/>
    </source>
</evidence>
<gene>
    <name evidence="12" type="ORF">PanWU01x14_354290</name>
</gene>
<accession>A0A2P5A9P5</accession>
<keyword evidence="10 11" id="KW-0472">Membrane</keyword>
<dbReference type="GO" id="GO:0016020">
    <property type="term" value="C:membrane"/>
    <property type="evidence" value="ECO:0007669"/>
    <property type="project" value="UniProtKB-SubCell"/>
</dbReference>
<evidence type="ECO:0000256" key="7">
    <source>
        <dbReference type="ARBA" id="ARBA00023002"/>
    </source>
</evidence>